<accession>A0A1G2IUM8</accession>
<dbReference type="Proteomes" id="UP000178650">
    <property type="component" value="Unassembled WGS sequence"/>
</dbReference>
<feature type="compositionally biased region" description="Basic and acidic residues" evidence="1">
    <location>
        <begin position="35"/>
        <end position="56"/>
    </location>
</feature>
<comment type="caution">
    <text evidence="2">The sequence shown here is derived from an EMBL/GenBank/DDBJ whole genome shotgun (WGS) entry which is preliminary data.</text>
</comment>
<dbReference type="AlphaFoldDB" id="A0A1G2IUM8"/>
<feature type="region of interest" description="Disordered" evidence="1">
    <location>
        <begin position="35"/>
        <end position="63"/>
    </location>
</feature>
<sequence length="63" mass="7372">MDMEKCNYVAMGETKDEVIKMASDHFVKAHPKEANEAMEKMSKEELNEKMMDNIVEKDDEEDM</sequence>
<reference evidence="2 3" key="1">
    <citation type="journal article" date="2016" name="Nat. Commun.">
        <title>Thousands of microbial genomes shed light on interconnected biogeochemical processes in an aquifer system.</title>
        <authorList>
            <person name="Anantharaman K."/>
            <person name="Brown C.T."/>
            <person name="Hug L.A."/>
            <person name="Sharon I."/>
            <person name="Castelle C.J."/>
            <person name="Probst A.J."/>
            <person name="Thomas B.C."/>
            <person name="Singh A."/>
            <person name="Wilkins M.J."/>
            <person name="Karaoz U."/>
            <person name="Brodie E.L."/>
            <person name="Williams K.H."/>
            <person name="Hubbard S.S."/>
            <person name="Banfield J.F."/>
        </authorList>
    </citation>
    <scope>NUCLEOTIDE SEQUENCE [LARGE SCALE GENOMIC DNA]</scope>
</reference>
<evidence type="ECO:0000313" key="2">
    <source>
        <dbReference type="EMBL" id="OGZ78332.1"/>
    </source>
</evidence>
<name>A0A1G2IUM8_9BACT</name>
<proteinExistence type="predicted"/>
<protein>
    <recommendedName>
        <fullName evidence="4">DUF1059 domain-containing protein</fullName>
    </recommendedName>
</protein>
<dbReference type="EMBL" id="MHPJ01000023">
    <property type="protein sequence ID" value="OGZ78332.1"/>
    <property type="molecule type" value="Genomic_DNA"/>
</dbReference>
<evidence type="ECO:0008006" key="4">
    <source>
        <dbReference type="Google" id="ProtNLM"/>
    </source>
</evidence>
<evidence type="ECO:0000256" key="1">
    <source>
        <dbReference type="SAM" id="MobiDB-lite"/>
    </source>
</evidence>
<organism evidence="2 3">
    <name type="scientific">Candidatus Staskawiczbacteria bacterium RIFOXYB1_FULL_37_44</name>
    <dbReference type="NCBI Taxonomy" id="1802223"/>
    <lineage>
        <taxon>Bacteria</taxon>
        <taxon>Candidatus Staskawicziibacteriota</taxon>
    </lineage>
</organism>
<gene>
    <name evidence="2" type="ORF">A2358_03345</name>
</gene>
<evidence type="ECO:0000313" key="3">
    <source>
        <dbReference type="Proteomes" id="UP000178650"/>
    </source>
</evidence>